<dbReference type="EMBL" id="QNUK01002143">
    <property type="protein sequence ID" value="KAF5879912.1"/>
    <property type="molecule type" value="Genomic_DNA"/>
</dbReference>
<gene>
    <name evidence="1" type="primary">gut2</name>
    <name evidence="1" type="ORF">DAT39_023586</name>
</gene>
<dbReference type="AlphaFoldDB" id="A0A8J4TZ95"/>
<keyword evidence="2" id="KW-1185">Reference proteome</keyword>
<feature type="non-terminal residue" evidence="1">
    <location>
        <position position="56"/>
    </location>
</feature>
<organism evidence="1 2">
    <name type="scientific">Clarias magur</name>
    <name type="common">Asian catfish</name>
    <name type="synonym">Macropteronotus magur</name>
    <dbReference type="NCBI Taxonomy" id="1594786"/>
    <lineage>
        <taxon>Eukaryota</taxon>
        <taxon>Metazoa</taxon>
        <taxon>Chordata</taxon>
        <taxon>Craniata</taxon>
        <taxon>Vertebrata</taxon>
        <taxon>Euteleostomi</taxon>
        <taxon>Actinopterygii</taxon>
        <taxon>Neopterygii</taxon>
        <taxon>Teleostei</taxon>
        <taxon>Ostariophysi</taxon>
        <taxon>Siluriformes</taxon>
        <taxon>Clariidae</taxon>
        <taxon>Clarias</taxon>
    </lineage>
</organism>
<accession>A0A8J4TZ95</accession>
<protein>
    <submittedName>
        <fullName evidence="1">Glycerol-3-phosphate dehydrogenase, mitochondrial</fullName>
    </submittedName>
</protein>
<comment type="caution">
    <text evidence="1">The sequence shown here is derived from an EMBL/GenBank/DDBJ whole genome shotgun (WGS) entry which is preliminary data.</text>
</comment>
<reference evidence="1" key="1">
    <citation type="submission" date="2020-07" db="EMBL/GenBank/DDBJ databases">
        <title>Clarias magur genome sequencing, assembly and annotation.</title>
        <authorList>
            <person name="Kushwaha B."/>
            <person name="Kumar R."/>
            <person name="Das P."/>
            <person name="Joshi C.G."/>
            <person name="Kumar D."/>
            <person name="Nagpure N.S."/>
            <person name="Pandey M."/>
            <person name="Agarwal S."/>
            <person name="Srivastava S."/>
            <person name="Singh M."/>
            <person name="Sahoo L."/>
            <person name="Jayasankar P."/>
            <person name="Meher P.K."/>
            <person name="Koringa P.G."/>
            <person name="Iquebal M.A."/>
            <person name="Das S.P."/>
            <person name="Bit A."/>
            <person name="Patnaik S."/>
            <person name="Patel N."/>
            <person name="Shah T.M."/>
            <person name="Hinsu A."/>
            <person name="Jena J.K."/>
        </authorList>
    </citation>
    <scope>NUCLEOTIDE SEQUENCE</scope>
    <source>
        <strain evidence="1">CIFAMagur01</strain>
        <tissue evidence="1">Testis</tissue>
    </source>
</reference>
<dbReference type="Proteomes" id="UP000727407">
    <property type="component" value="Unassembled WGS sequence"/>
</dbReference>
<evidence type="ECO:0000313" key="1">
    <source>
        <dbReference type="EMBL" id="KAF5879912.1"/>
    </source>
</evidence>
<sequence length="56" mass="6160">MHPPLGFGRRASGIKRAFTPRLDGRLALLPWAGKVLGGAGDDRKAWLPLLRWISPL</sequence>
<evidence type="ECO:0000313" key="2">
    <source>
        <dbReference type="Proteomes" id="UP000727407"/>
    </source>
</evidence>
<proteinExistence type="predicted"/>
<name>A0A8J4TZ95_CLAMG</name>